<dbReference type="EMBL" id="JAAABJ010000133">
    <property type="protein sequence ID" value="NAW50005.1"/>
    <property type="molecule type" value="Genomic_DNA"/>
</dbReference>
<keyword evidence="3" id="KW-0949">S-adenosyl-L-methionine</keyword>
<accession>A0A845PQT9</accession>
<evidence type="ECO:0000256" key="3">
    <source>
        <dbReference type="ARBA" id="ARBA00022691"/>
    </source>
</evidence>
<proteinExistence type="predicted"/>
<gene>
    <name evidence="4" type="ORF">GNY06_00870</name>
</gene>
<name>A0A845PQT9_9FLAO</name>
<dbReference type="AlphaFoldDB" id="A0A845PQT9"/>
<dbReference type="RefSeq" id="WP_166518390.1">
    <property type="nucleotide sequence ID" value="NZ_JAAABJ010000133.1"/>
</dbReference>
<keyword evidence="1 4" id="KW-0489">Methyltransferase</keyword>
<dbReference type="GO" id="GO:0032259">
    <property type="term" value="P:methylation"/>
    <property type="evidence" value="ECO:0007669"/>
    <property type="project" value="UniProtKB-KW"/>
</dbReference>
<dbReference type="SUPFAM" id="SSF53335">
    <property type="entry name" value="S-adenosyl-L-methionine-dependent methyltransferases"/>
    <property type="match status" value="1"/>
</dbReference>
<dbReference type="Proteomes" id="UP000553459">
    <property type="component" value="Unassembled WGS sequence"/>
</dbReference>
<dbReference type="Gene3D" id="3.40.50.150">
    <property type="entry name" value="Vaccinia Virus protein VP39"/>
    <property type="match status" value="1"/>
</dbReference>
<keyword evidence="5" id="KW-1185">Reference proteome</keyword>
<evidence type="ECO:0000313" key="5">
    <source>
        <dbReference type="Proteomes" id="UP000553459"/>
    </source>
</evidence>
<dbReference type="GO" id="GO:0009307">
    <property type="term" value="P:DNA restriction-modification system"/>
    <property type="evidence" value="ECO:0007669"/>
    <property type="project" value="InterPro"/>
</dbReference>
<evidence type="ECO:0000256" key="1">
    <source>
        <dbReference type="ARBA" id="ARBA00022603"/>
    </source>
</evidence>
<protein>
    <submittedName>
        <fullName evidence="4">DNA adenine methylase</fullName>
    </submittedName>
</protein>
<dbReference type="InterPro" id="IPR012327">
    <property type="entry name" value="MeTrfase_D12"/>
</dbReference>
<evidence type="ECO:0000256" key="2">
    <source>
        <dbReference type="ARBA" id="ARBA00022679"/>
    </source>
</evidence>
<organism evidence="4 5">
    <name type="scientific">Elizabethkingia argenteiflava</name>
    <dbReference type="NCBI Taxonomy" id="2681556"/>
    <lineage>
        <taxon>Bacteria</taxon>
        <taxon>Pseudomonadati</taxon>
        <taxon>Bacteroidota</taxon>
        <taxon>Flavobacteriia</taxon>
        <taxon>Flavobacteriales</taxon>
        <taxon>Weeksellaceae</taxon>
        <taxon>Elizabethkingia</taxon>
    </lineage>
</organism>
<comment type="caution">
    <text evidence="4">The sequence shown here is derived from an EMBL/GenBank/DDBJ whole genome shotgun (WGS) entry which is preliminary data.</text>
</comment>
<dbReference type="InterPro" id="IPR029063">
    <property type="entry name" value="SAM-dependent_MTases_sf"/>
</dbReference>
<keyword evidence="2" id="KW-0808">Transferase</keyword>
<sequence length="274" mass="32573">MKKYYRSPLPFQGQKRNFLKEFKQALKSFPPNATYVDLFGGSGLLSHTIKQHYTDAKVVFNDYDNYTKRLKNMEKTNKLISDLRDICSGEEKRIKIPQPIKDKILSRLEQEKGYVDYISISQNILYPMNYLNDLEQFKKETLYNLITKKKYENEGYLQGVEIVHNCDYLYLFEKYKHLDNVVYVVDPPYLSTDIRTYSNKNYWKLTNYLNVLNVLTKTSYIYFTSNKSSILELLQWIEYNYDFETPFTGATKIVKNVSSTPKSSYQDIMIYKRI</sequence>
<reference evidence="4 5" key="1">
    <citation type="submission" date="2019-11" db="EMBL/GenBank/DDBJ databases">
        <title>Characterization of Elizabethkingia argenteiflava sp. nov., isolated from inner surface of Soybean Pods.</title>
        <authorList>
            <person name="Mo S."/>
        </authorList>
    </citation>
    <scope>NUCLEOTIDE SEQUENCE [LARGE SCALE GENOMIC DNA]</scope>
    <source>
        <strain evidence="4 5">YB22</strain>
    </source>
</reference>
<evidence type="ECO:0000313" key="4">
    <source>
        <dbReference type="EMBL" id="NAW50005.1"/>
    </source>
</evidence>
<dbReference type="PRINTS" id="PR00505">
    <property type="entry name" value="D12N6MTFRASE"/>
</dbReference>
<dbReference type="GO" id="GO:0009007">
    <property type="term" value="F:site-specific DNA-methyltransferase (adenine-specific) activity"/>
    <property type="evidence" value="ECO:0007669"/>
    <property type="project" value="UniProtKB-EC"/>
</dbReference>